<sequence>MNPVKTYLADHADRLDFYTQAITNAHGAHHPEVFAVRDQYIQLRADSANDRQLTDNFAQLRATTHDYAIPNDVCPVFKATYHMLAKADALNAQA</sequence>
<dbReference type="EMBL" id="JBHSSD010000011">
    <property type="protein sequence ID" value="MFC6163703.1"/>
    <property type="molecule type" value="Genomic_DNA"/>
</dbReference>
<evidence type="ECO:0000313" key="1">
    <source>
        <dbReference type="EMBL" id="MFC6163703.1"/>
    </source>
</evidence>
<dbReference type="Proteomes" id="UP001596253">
    <property type="component" value="Unassembled WGS sequence"/>
</dbReference>
<name>A0ABW1R5L5_9LACO</name>
<keyword evidence="2" id="KW-1185">Reference proteome</keyword>
<proteinExistence type="predicted"/>
<protein>
    <submittedName>
        <fullName evidence="1">Iron-sulfur cluster repair di-iron protein, ric</fullName>
    </submittedName>
</protein>
<accession>A0ABW1R5L5</accession>
<reference evidence="2" key="1">
    <citation type="journal article" date="2019" name="Int. J. Syst. Evol. Microbiol.">
        <title>The Global Catalogue of Microorganisms (GCM) 10K type strain sequencing project: providing services to taxonomists for standard genome sequencing and annotation.</title>
        <authorList>
            <consortium name="The Broad Institute Genomics Platform"/>
            <consortium name="The Broad Institute Genome Sequencing Center for Infectious Disease"/>
            <person name="Wu L."/>
            <person name="Ma J."/>
        </authorList>
    </citation>
    <scope>NUCLEOTIDE SEQUENCE [LARGE SCALE GENOMIC DNA]</scope>
    <source>
        <strain evidence="2">CCM 8932</strain>
    </source>
</reference>
<dbReference type="RefSeq" id="WP_137641360.1">
    <property type="nucleotide sequence ID" value="NZ_BJDK01000053.1"/>
</dbReference>
<gene>
    <name evidence="1" type="ORF">ACFP3T_03335</name>
</gene>
<comment type="caution">
    <text evidence="1">The sequence shown here is derived from an EMBL/GenBank/DDBJ whole genome shotgun (WGS) entry which is preliminary data.</text>
</comment>
<organism evidence="1 2">
    <name type="scientific">Lactiplantibacillus dongliensis</name>
    <dbReference type="NCBI Taxonomy" id="2559919"/>
    <lineage>
        <taxon>Bacteria</taxon>
        <taxon>Bacillati</taxon>
        <taxon>Bacillota</taxon>
        <taxon>Bacilli</taxon>
        <taxon>Lactobacillales</taxon>
        <taxon>Lactobacillaceae</taxon>
        <taxon>Lactiplantibacillus</taxon>
    </lineage>
</organism>
<evidence type="ECO:0000313" key="2">
    <source>
        <dbReference type="Proteomes" id="UP001596253"/>
    </source>
</evidence>